<dbReference type="InterPro" id="IPR002509">
    <property type="entry name" value="NODB_dom"/>
</dbReference>
<feature type="domain" description="NodB homology" evidence="3">
    <location>
        <begin position="14"/>
        <end position="223"/>
    </location>
</feature>
<dbReference type="PANTHER" id="PTHR34216">
    <property type="match status" value="1"/>
</dbReference>
<dbReference type="CDD" id="cd10967">
    <property type="entry name" value="CE4_GLA_like_6s"/>
    <property type="match status" value="1"/>
</dbReference>
<reference evidence="4" key="1">
    <citation type="submission" date="2019-11" db="EMBL/GenBank/DDBJ databases">
        <authorList>
            <person name="Feng L."/>
        </authorList>
    </citation>
    <scope>NUCLEOTIDE SEQUENCE</scope>
    <source>
        <strain evidence="4">CParaputrificumLFYP93</strain>
    </source>
</reference>
<dbReference type="SUPFAM" id="SSF88713">
    <property type="entry name" value="Glycoside hydrolase/deacetylase"/>
    <property type="match status" value="1"/>
</dbReference>
<accession>A0A6N3G3H0</accession>
<comment type="subcellular location">
    <subcellularLocation>
        <location evidence="1">Secreted</location>
    </subcellularLocation>
</comment>
<dbReference type="AlphaFoldDB" id="A0A6N3G3H0"/>
<proteinExistence type="predicted"/>
<sequence>MRTIHKCFPGGKNKVLTMSYDDGREADIRLIKIFNDNGIKGTFYLNSDYIDKNFKDNVENFGRRIKEDEIRELYKGHEVATHTATHPTIERCPISQVVNQILEDRKKLEAIVGYPVRGLSYPNGSYSEEIKSMLPYIGIKYGRTAGSSGNFNMPSDLYEWEATCHHNKNLIELANEFLIKDRPQHLHMFYVWGHSYEFNRNNNWELIEEFSKMMGNREDIWYASNIEIVDYLEAFDRLIFSMDGSFVYNPSVQSVWVNVDNIVYEIKGGEQVRFN</sequence>
<evidence type="ECO:0000256" key="2">
    <source>
        <dbReference type="ARBA" id="ARBA00022729"/>
    </source>
</evidence>
<dbReference type="PROSITE" id="PS51677">
    <property type="entry name" value="NODB"/>
    <property type="match status" value="1"/>
</dbReference>
<keyword evidence="2" id="KW-0732">Signal</keyword>
<organism evidence="4">
    <name type="scientific">Clostridium paraputrificum</name>
    <dbReference type="NCBI Taxonomy" id="29363"/>
    <lineage>
        <taxon>Bacteria</taxon>
        <taxon>Bacillati</taxon>
        <taxon>Bacillota</taxon>
        <taxon>Clostridia</taxon>
        <taxon>Eubacteriales</taxon>
        <taxon>Clostridiaceae</taxon>
        <taxon>Clostridium</taxon>
    </lineage>
</organism>
<dbReference type="Pfam" id="PF01522">
    <property type="entry name" value="Polysacc_deac_1"/>
    <property type="match status" value="1"/>
</dbReference>
<dbReference type="GO" id="GO:0005975">
    <property type="term" value="P:carbohydrate metabolic process"/>
    <property type="evidence" value="ECO:0007669"/>
    <property type="project" value="InterPro"/>
</dbReference>
<dbReference type="GO" id="GO:0016810">
    <property type="term" value="F:hydrolase activity, acting on carbon-nitrogen (but not peptide) bonds"/>
    <property type="evidence" value="ECO:0007669"/>
    <property type="project" value="InterPro"/>
</dbReference>
<name>A0A6N3G3H0_9CLOT</name>
<evidence type="ECO:0000259" key="3">
    <source>
        <dbReference type="PROSITE" id="PS51677"/>
    </source>
</evidence>
<protein>
    <submittedName>
        <fullName evidence="4">Polysaccharide deacetylase</fullName>
    </submittedName>
</protein>
<dbReference type="Gene3D" id="3.20.20.370">
    <property type="entry name" value="Glycoside hydrolase/deacetylase"/>
    <property type="match status" value="1"/>
</dbReference>
<dbReference type="RefSeq" id="WP_156562416.1">
    <property type="nucleotide sequence ID" value="NZ_CACRTV010000068.1"/>
</dbReference>
<dbReference type="InterPro" id="IPR051398">
    <property type="entry name" value="Polysacch_Deacetylase"/>
</dbReference>
<dbReference type="PANTHER" id="PTHR34216:SF3">
    <property type="entry name" value="POLY-BETA-1,6-N-ACETYL-D-GLUCOSAMINE N-DEACETYLASE"/>
    <property type="match status" value="1"/>
</dbReference>
<evidence type="ECO:0000313" key="4">
    <source>
        <dbReference type="EMBL" id="VYU58249.1"/>
    </source>
</evidence>
<evidence type="ECO:0000256" key="1">
    <source>
        <dbReference type="ARBA" id="ARBA00004613"/>
    </source>
</evidence>
<dbReference type="EMBL" id="CACRTV010000068">
    <property type="protein sequence ID" value="VYU58249.1"/>
    <property type="molecule type" value="Genomic_DNA"/>
</dbReference>
<gene>
    <name evidence="4" type="ORF">CPLFYP93_02829</name>
</gene>
<dbReference type="GO" id="GO:0005576">
    <property type="term" value="C:extracellular region"/>
    <property type="evidence" value="ECO:0007669"/>
    <property type="project" value="UniProtKB-SubCell"/>
</dbReference>
<dbReference type="InterPro" id="IPR011330">
    <property type="entry name" value="Glyco_hydro/deAcase_b/a-brl"/>
</dbReference>